<protein>
    <submittedName>
        <fullName evidence="1">Uncharacterized protein</fullName>
    </submittedName>
</protein>
<organism evidence="1 2">
    <name type="scientific">Tagetes erecta</name>
    <name type="common">African marigold</name>
    <dbReference type="NCBI Taxonomy" id="13708"/>
    <lineage>
        <taxon>Eukaryota</taxon>
        <taxon>Viridiplantae</taxon>
        <taxon>Streptophyta</taxon>
        <taxon>Embryophyta</taxon>
        <taxon>Tracheophyta</taxon>
        <taxon>Spermatophyta</taxon>
        <taxon>Magnoliopsida</taxon>
        <taxon>eudicotyledons</taxon>
        <taxon>Gunneridae</taxon>
        <taxon>Pentapetalae</taxon>
        <taxon>asterids</taxon>
        <taxon>campanulids</taxon>
        <taxon>Asterales</taxon>
        <taxon>Asteraceae</taxon>
        <taxon>Asteroideae</taxon>
        <taxon>Heliantheae alliance</taxon>
        <taxon>Tageteae</taxon>
        <taxon>Tagetes</taxon>
    </lineage>
</organism>
<dbReference type="EMBL" id="JAUHHV010000012">
    <property type="protein sequence ID" value="KAK1406285.1"/>
    <property type="molecule type" value="Genomic_DNA"/>
</dbReference>
<name>A0AAD8JR00_TARER</name>
<evidence type="ECO:0000313" key="2">
    <source>
        <dbReference type="Proteomes" id="UP001229421"/>
    </source>
</evidence>
<evidence type="ECO:0000313" key="1">
    <source>
        <dbReference type="EMBL" id="KAK1406285.1"/>
    </source>
</evidence>
<sequence>MCSRSIGICGLNLGFIWDSTKRLLINCNTISAFSGHGIINCFVYSRMACNLFHDASEFALLWCRYK</sequence>
<keyword evidence="2" id="KW-1185">Reference proteome</keyword>
<reference evidence="1" key="1">
    <citation type="journal article" date="2023" name="bioRxiv">
        <title>Improved chromosome-level genome assembly for marigold (Tagetes erecta).</title>
        <authorList>
            <person name="Jiang F."/>
            <person name="Yuan L."/>
            <person name="Wang S."/>
            <person name="Wang H."/>
            <person name="Xu D."/>
            <person name="Wang A."/>
            <person name="Fan W."/>
        </authorList>
    </citation>
    <scope>NUCLEOTIDE SEQUENCE</scope>
    <source>
        <strain evidence="1">WSJ</strain>
        <tissue evidence="1">Leaf</tissue>
    </source>
</reference>
<proteinExistence type="predicted"/>
<dbReference type="AlphaFoldDB" id="A0AAD8JR00"/>
<dbReference type="Proteomes" id="UP001229421">
    <property type="component" value="Unassembled WGS sequence"/>
</dbReference>
<gene>
    <name evidence="1" type="ORF">QVD17_41578</name>
</gene>
<comment type="caution">
    <text evidence="1">The sequence shown here is derived from an EMBL/GenBank/DDBJ whole genome shotgun (WGS) entry which is preliminary data.</text>
</comment>
<accession>A0AAD8JR00</accession>